<gene>
    <name evidence="1" type="ORF">GXN74_09715</name>
</gene>
<dbReference type="RefSeq" id="WP_162370740.1">
    <property type="nucleotide sequence ID" value="NZ_JAAEEH010000025.1"/>
</dbReference>
<dbReference type="AlphaFoldDB" id="A0A7X5HWL9"/>
<evidence type="ECO:0000313" key="1">
    <source>
        <dbReference type="EMBL" id="NDL68015.1"/>
    </source>
</evidence>
<evidence type="ECO:0000313" key="2">
    <source>
        <dbReference type="Proteomes" id="UP000461585"/>
    </source>
</evidence>
<reference evidence="1 2" key="1">
    <citation type="submission" date="2020-01" db="EMBL/GenBank/DDBJ databases">
        <title>Anaeroalcalibacter tamaniensis gen. nov., sp. nov., moderately halophilic strictly anaerobic fermenter bacterium from mud volcano of Taman peninsula.</title>
        <authorList>
            <person name="Frolova A."/>
            <person name="Merkel A.Y."/>
            <person name="Slobodkin A.I."/>
        </authorList>
    </citation>
    <scope>NUCLEOTIDE SEQUENCE [LARGE SCALE GENOMIC DNA]</scope>
    <source>
        <strain evidence="1 2">F-3ap</strain>
    </source>
</reference>
<proteinExistence type="predicted"/>
<dbReference type="Proteomes" id="UP000461585">
    <property type="component" value="Unassembled WGS sequence"/>
</dbReference>
<accession>A0A7X5HWL9</accession>
<name>A0A7X5HWL9_9FIRM</name>
<sequence length="121" mass="13506">MTKIEALDGTILSLICKEITPVKYDATTIKTKLLDGSYHVQTIGTPARYVEFTVQVNPTQADSINLMQSQGETVKLTGYDETFYGKIDEPAAWERITIGYSNRSRVVYEARLKLIIDSGVV</sequence>
<keyword evidence="2" id="KW-1185">Reference proteome</keyword>
<organism evidence="1 2">
    <name type="scientific">Anaerotalea alkaliphila</name>
    <dbReference type="NCBI Taxonomy" id="2662126"/>
    <lineage>
        <taxon>Bacteria</taxon>
        <taxon>Bacillati</taxon>
        <taxon>Bacillota</taxon>
        <taxon>Clostridia</taxon>
        <taxon>Eubacteriales</taxon>
        <taxon>Anaerotalea</taxon>
    </lineage>
</organism>
<dbReference type="EMBL" id="JAAEEH010000025">
    <property type="protein sequence ID" value="NDL68015.1"/>
    <property type="molecule type" value="Genomic_DNA"/>
</dbReference>
<protein>
    <submittedName>
        <fullName evidence="1">Uncharacterized protein</fullName>
    </submittedName>
</protein>
<comment type="caution">
    <text evidence="1">The sequence shown here is derived from an EMBL/GenBank/DDBJ whole genome shotgun (WGS) entry which is preliminary data.</text>
</comment>